<evidence type="ECO:0000259" key="2">
    <source>
        <dbReference type="Pfam" id="PF13807"/>
    </source>
</evidence>
<feature type="transmembrane region" description="Helical" evidence="1">
    <location>
        <begin position="434"/>
        <end position="455"/>
    </location>
</feature>
<dbReference type="Proteomes" id="UP000542776">
    <property type="component" value="Unassembled WGS sequence"/>
</dbReference>
<comment type="caution">
    <text evidence="3">The sequence shown here is derived from an EMBL/GenBank/DDBJ whole genome shotgun (WGS) entry which is preliminary data.</text>
</comment>
<dbReference type="GO" id="GO:0004713">
    <property type="term" value="F:protein tyrosine kinase activity"/>
    <property type="evidence" value="ECO:0007669"/>
    <property type="project" value="TreeGrafter"/>
</dbReference>
<sequence length="469" mass="50683">MRPDWENPDIGRLAGRSAASRPVVARLDVPSRPRADERATGDGLLAPSTMARHLLRYSPALIALTLLLLAGSVVAFRLVPFPYRSTAIVLVDPREQRVAPTQEVLPGIGGNAQTLESVVQVVQSSGFLSNVVSGLDVTADPELVNERTLDPRSQLQAFRDRLTVERRGATYLVDISYKSSDPERAAFYANAVAEAFVTSENASQNTAASRAAASLSGRLDGLRTNLRRSEEAVAAFKVRSGMVDVGANSTLAQREIGELGAQLTVARAATDAARARAENLASPTAGGDAATSELTLLRREQADLSRTLAELTQTYGARHPRIVDLRSKLRALDRQIDTERSLVGLSLRKQFDVAEQQQSGLERRLAQLVGQAGKTDQAQVQLSDLERQAASDRQIYEQYLAQYKSVDEQRLMTSNDVRIVSPAVPPLKSTRPSMVLVGGVFAFASLVLATLIVLLPPALRGRFSRPAAS</sequence>
<gene>
    <name evidence="3" type="ORF">GGR04_002633</name>
</gene>
<dbReference type="PANTHER" id="PTHR32309">
    <property type="entry name" value="TYROSINE-PROTEIN KINASE"/>
    <property type="match status" value="1"/>
</dbReference>
<dbReference type="PANTHER" id="PTHR32309:SF13">
    <property type="entry name" value="FERRIC ENTEROBACTIN TRANSPORT PROTEIN FEPE"/>
    <property type="match status" value="1"/>
</dbReference>
<evidence type="ECO:0000313" key="3">
    <source>
        <dbReference type="EMBL" id="MBB3998785.1"/>
    </source>
</evidence>
<name>A0A7W6MK47_9HYPH</name>
<keyword evidence="4" id="KW-1185">Reference proteome</keyword>
<keyword evidence="1" id="KW-0812">Transmembrane</keyword>
<organism evidence="3 4">
    <name type="scientific">Aureimonas pseudogalii</name>
    <dbReference type="NCBI Taxonomy" id="1744844"/>
    <lineage>
        <taxon>Bacteria</taxon>
        <taxon>Pseudomonadati</taxon>
        <taxon>Pseudomonadota</taxon>
        <taxon>Alphaproteobacteria</taxon>
        <taxon>Hyphomicrobiales</taxon>
        <taxon>Aurantimonadaceae</taxon>
        <taxon>Aureimonas</taxon>
    </lineage>
</organism>
<dbReference type="InterPro" id="IPR050445">
    <property type="entry name" value="Bact_polysacc_biosynth/exp"/>
</dbReference>
<protein>
    <submittedName>
        <fullName evidence="3">Uncharacterized protein involved in exopolysaccharide biosynthesis</fullName>
    </submittedName>
</protein>
<feature type="transmembrane region" description="Helical" evidence="1">
    <location>
        <begin position="60"/>
        <end position="79"/>
    </location>
</feature>
<evidence type="ECO:0000313" key="4">
    <source>
        <dbReference type="Proteomes" id="UP000542776"/>
    </source>
</evidence>
<keyword evidence="1" id="KW-1133">Transmembrane helix</keyword>
<proteinExistence type="predicted"/>
<dbReference type="AlphaFoldDB" id="A0A7W6MK47"/>
<dbReference type="GO" id="GO:0005886">
    <property type="term" value="C:plasma membrane"/>
    <property type="evidence" value="ECO:0007669"/>
    <property type="project" value="TreeGrafter"/>
</dbReference>
<keyword evidence="1" id="KW-0472">Membrane</keyword>
<evidence type="ECO:0000256" key="1">
    <source>
        <dbReference type="SAM" id="Phobius"/>
    </source>
</evidence>
<feature type="domain" description="Tyrosine-protein kinase G-rich" evidence="2">
    <location>
        <begin position="380"/>
        <end position="455"/>
    </location>
</feature>
<accession>A0A7W6MK47</accession>
<dbReference type="InterPro" id="IPR032807">
    <property type="entry name" value="GNVR"/>
</dbReference>
<dbReference type="EMBL" id="JACIEK010000006">
    <property type="protein sequence ID" value="MBB3998785.1"/>
    <property type="molecule type" value="Genomic_DNA"/>
</dbReference>
<dbReference type="RefSeq" id="WP_183200307.1">
    <property type="nucleotide sequence ID" value="NZ_JACIEK010000006.1"/>
</dbReference>
<dbReference type="Pfam" id="PF13807">
    <property type="entry name" value="GNVR"/>
    <property type="match status" value="1"/>
</dbReference>
<reference evidence="3 4" key="1">
    <citation type="submission" date="2020-08" db="EMBL/GenBank/DDBJ databases">
        <title>Genomic Encyclopedia of Type Strains, Phase IV (KMG-IV): sequencing the most valuable type-strain genomes for metagenomic binning, comparative biology and taxonomic classification.</title>
        <authorList>
            <person name="Goeker M."/>
        </authorList>
    </citation>
    <scope>NUCLEOTIDE SEQUENCE [LARGE SCALE GENOMIC DNA]</scope>
    <source>
        <strain evidence="3 4">DSM 102238</strain>
    </source>
</reference>